<comment type="caution">
    <text evidence="3">The sequence shown here is derived from an EMBL/GenBank/DDBJ whole genome shotgun (WGS) entry which is preliminary data.</text>
</comment>
<gene>
    <name evidence="3" type="ORF">GCM10023172_09140</name>
</gene>
<name>A0ABP8Q3V8_9BACT</name>
<evidence type="ECO:0000313" key="3">
    <source>
        <dbReference type="EMBL" id="GAA4496221.1"/>
    </source>
</evidence>
<keyword evidence="1" id="KW-1133">Transmembrane helix</keyword>
<dbReference type="PIRSF" id="PIRSF018266">
    <property type="entry name" value="FecR"/>
    <property type="match status" value="1"/>
</dbReference>
<accession>A0ABP8Q3V8</accession>
<dbReference type="EMBL" id="BAABGQ010000005">
    <property type="protein sequence ID" value="GAA4496221.1"/>
    <property type="molecule type" value="Genomic_DNA"/>
</dbReference>
<dbReference type="PANTHER" id="PTHR30273">
    <property type="entry name" value="PERIPLASMIC SIGNAL SENSOR AND SIGMA FACTOR ACTIVATOR FECR-RELATED"/>
    <property type="match status" value="1"/>
</dbReference>
<reference evidence="4" key="1">
    <citation type="journal article" date="2019" name="Int. J. Syst. Evol. Microbiol.">
        <title>The Global Catalogue of Microorganisms (GCM) 10K type strain sequencing project: providing services to taxonomists for standard genome sequencing and annotation.</title>
        <authorList>
            <consortium name="The Broad Institute Genomics Platform"/>
            <consortium name="The Broad Institute Genome Sequencing Center for Infectious Disease"/>
            <person name="Wu L."/>
            <person name="Ma J."/>
        </authorList>
    </citation>
    <scope>NUCLEOTIDE SEQUENCE [LARGE SCALE GENOMIC DNA]</scope>
    <source>
        <strain evidence="4">JCM 17841</strain>
    </source>
</reference>
<dbReference type="InterPro" id="IPR012373">
    <property type="entry name" value="Ferrdict_sens_TM"/>
</dbReference>
<evidence type="ECO:0000313" key="4">
    <source>
        <dbReference type="Proteomes" id="UP001501243"/>
    </source>
</evidence>
<proteinExistence type="predicted"/>
<protein>
    <submittedName>
        <fullName evidence="3">FecR family protein</fullName>
    </submittedName>
</protein>
<dbReference type="Gene3D" id="3.55.50.30">
    <property type="match status" value="1"/>
</dbReference>
<dbReference type="Gene3D" id="2.60.120.1440">
    <property type="match status" value="1"/>
</dbReference>
<keyword evidence="1" id="KW-0472">Membrane</keyword>
<feature type="domain" description="FecR protein" evidence="2">
    <location>
        <begin position="129"/>
        <end position="234"/>
    </location>
</feature>
<dbReference type="RefSeq" id="WP_208132351.1">
    <property type="nucleotide sequence ID" value="NZ_BAABGQ010000005.1"/>
</dbReference>
<dbReference type="Proteomes" id="UP001501243">
    <property type="component" value="Unassembled WGS sequence"/>
</dbReference>
<dbReference type="InterPro" id="IPR006860">
    <property type="entry name" value="FecR"/>
</dbReference>
<sequence length="353" mass="38593">MDFTHYTVDDFLLDESFQAYVADADSVAGHFWQGWLLAHPAQQAAADEAATLVRALRQARPLAVPASLEDAEYARLQQAIRQPPALPRLRTQRRWRVLAGVLTSILVMALGLSWWRWLAPATPAGDTVRYAAGASQRRTVTLPDGSVVVLNANSTLTTAAHWTAASPREVWLTGEGFFRVAHRAPRPVADIAAAAPTVKFVVHAADLNIAVLGTQFDVSTQAGATKVVLASGRVAVERRSWVMRENLLMQPGDLVEASASHPQLTRRRVPSALYSAWTKGFFEFHQTPVRDIMQLLRDTYGLQVSVADPALLSQQVSGAVAVTKAELLLPALAEILDLRVTRTGNIVRFARAR</sequence>
<evidence type="ECO:0000256" key="1">
    <source>
        <dbReference type="SAM" id="Phobius"/>
    </source>
</evidence>
<keyword evidence="4" id="KW-1185">Reference proteome</keyword>
<feature type="transmembrane region" description="Helical" evidence="1">
    <location>
        <begin position="97"/>
        <end position="117"/>
    </location>
</feature>
<organism evidence="3 4">
    <name type="scientific">Hymenobacter ginsengisoli</name>
    <dbReference type="NCBI Taxonomy" id="1051626"/>
    <lineage>
        <taxon>Bacteria</taxon>
        <taxon>Pseudomonadati</taxon>
        <taxon>Bacteroidota</taxon>
        <taxon>Cytophagia</taxon>
        <taxon>Cytophagales</taxon>
        <taxon>Hymenobacteraceae</taxon>
        <taxon>Hymenobacter</taxon>
    </lineage>
</organism>
<dbReference type="PANTHER" id="PTHR30273:SF2">
    <property type="entry name" value="PROTEIN FECR"/>
    <property type="match status" value="1"/>
</dbReference>
<dbReference type="Pfam" id="PF04773">
    <property type="entry name" value="FecR"/>
    <property type="match status" value="1"/>
</dbReference>
<evidence type="ECO:0000259" key="2">
    <source>
        <dbReference type="Pfam" id="PF04773"/>
    </source>
</evidence>
<keyword evidence="1" id="KW-0812">Transmembrane</keyword>